<evidence type="ECO:0000313" key="2">
    <source>
        <dbReference type="EMBL" id="KAF6725701.1"/>
    </source>
</evidence>
<accession>A0A834F9A4</accession>
<protein>
    <submittedName>
        <fullName evidence="2">Uncharacterized protein</fullName>
    </submittedName>
</protein>
<dbReference type="EMBL" id="WKFB01000355">
    <property type="protein sequence ID" value="KAF6725701.1"/>
    <property type="molecule type" value="Genomic_DNA"/>
</dbReference>
<dbReference type="Proteomes" id="UP000646548">
    <property type="component" value="Unassembled WGS sequence"/>
</dbReference>
<feature type="region of interest" description="Disordered" evidence="1">
    <location>
        <begin position="171"/>
        <end position="194"/>
    </location>
</feature>
<reference evidence="2" key="1">
    <citation type="journal article" name="BMC Genomics">
        <title>Long-read sequencing and de novo genome assembly of marine medaka (Oryzias melastigma).</title>
        <authorList>
            <person name="Liang P."/>
            <person name="Saqib H.S.A."/>
            <person name="Ni X."/>
            <person name="Shen Y."/>
        </authorList>
    </citation>
    <scope>NUCLEOTIDE SEQUENCE</scope>
    <source>
        <strain evidence="2">Bigg-433</strain>
    </source>
</reference>
<comment type="caution">
    <text evidence="2">The sequence shown here is derived from an EMBL/GenBank/DDBJ whole genome shotgun (WGS) entry which is preliminary data.</text>
</comment>
<gene>
    <name evidence="2" type="ORF">FQA47_007270</name>
</gene>
<name>A0A834F9A4_ORYME</name>
<feature type="non-terminal residue" evidence="2">
    <location>
        <position position="247"/>
    </location>
</feature>
<organism evidence="2 3">
    <name type="scientific">Oryzias melastigma</name>
    <name type="common">Marine medaka</name>
    <dbReference type="NCBI Taxonomy" id="30732"/>
    <lineage>
        <taxon>Eukaryota</taxon>
        <taxon>Metazoa</taxon>
        <taxon>Chordata</taxon>
        <taxon>Craniata</taxon>
        <taxon>Vertebrata</taxon>
        <taxon>Euteleostomi</taxon>
        <taxon>Actinopterygii</taxon>
        <taxon>Neopterygii</taxon>
        <taxon>Teleostei</taxon>
        <taxon>Neoteleostei</taxon>
        <taxon>Acanthomorphata</taxon>
        <taxon>Ovalentaria</taxon>
        <taxon>Atherinomorphae</taxon>
        <taxon>Beloniformes</taxon>
        <taxon>Adrianichthyidae</taxon>
        <taxon>Oryziinae</taxon>
        <taxon>Oryzias</taxon>
    </lineage>
</organism>
<dbReference type="AlphaFoldDB" id="A0A834F9A4"/>
<proteinExistence type="predicted"/>
<evidence type="ECO:0000313" key="3">
    <source>
        <dbReference type="Proteomes" id="UP000646548"/>
    </source>
</evidence>
<evidence type="ECO:0000256" key="1">
    <source>
        <dbReference type="SAM" id="MobiDB-lite"/>
    </source>
</evidence>
<sequence>PNTVQTCPTAATFCTFQEYRKKKNEERQKFSKGKMDLKKSVKQQVNINVGLMSIQKGGLRPQRGKNISLQTDRGNTATSLLNQAVKKMKDFNKDVKDGPFLLLYPDGTEVVNIPGTQKPFTVEAYKHELGKPYQRITLYICLKEDFEGVGGLEESSDSDMEVFIKTPSESDLADTLPWEPQHESSPFSTVTETEHNPGGDIFAEEAQQVTDIVENGNNPGTSQCLAIQNSCYRYNNFNYYSSRSWTQ</sequence>